<comment type="similarity">
    <text evidence="4">Belongs to the MIEAP family.</text>
</comment>
<dbReference type="InterPro" id="IPR031981">
    <property type="entry name" value="MIEAP_C"/>
</dbReference>
<evidence type="ECO:0000256" key="8">
    <source>
        <dbReference type="ARBA" id="ARBA00023054"/>
    </source>
</evidence>
<keyword evidence="11" id="KW-0472">Membrane</keyword>
<protein>
    <recommendedName>
        <fullName evidence="5">Mitochondria-eating protein</fullName>
    </recommendedName>
    <alternativeName>
        <fullName evidence="12">Spermatogenesis-associated protein 18</fullName>
    </alternativeName>
</protein>
<evidence type="ECO:0000256" key="12">
    <source>
        <dbReference type="ARBA" id="ARBA00032687"/>
    </source>
</evidence>
<keyword evidence="10" id="KW-0496">Mitochondrion</keyword>
<dbReference type="GO" id="GO:0035695">
    <property type="term" value="P:mitophagy by internal vacuole formation"/>
    <property type="evidence" value="ECO:0007669"/>
    <property type="project" value="TreeGrafter"/>
</dbReference>
<evidence type="ECO:0000256" key="5">
    <source>
        <dbReference type="ARBA" id="ARBA00019863"/>
    </source>
</evidence>
<dbReference type="InterPro" id="IPR026169">
    <property type="entry name" value="MIEAP"/>
</dbReference>
<evidence type="ECO:0000256" key="4">
    <source>
        <dbReference type="ARBA" id="ARBA00008233"/>
    </source>
</evidence>
<dbReference type="OrthoDB" id="5966837at2759"/>
<dbReference type="PANTHER" id="PTHR21771">
    <property type="entry name" value="MITOCHONDRIA-EATING PROTEIN-RELATED"/>
    <property type="match status" value="1"/>
</dbReference>
<dbReference type="GO" id="GO:0035694">
    <property type="term" value="P:mitochondrial protein catabolic process"/>
    <property type="evidence" value="ECO:0007669"/>
    <property type="project" value="InterPro"/>
</dbReference>
<feature type="non-terminal residue" evidence="14">
    <location>
        <position position="1"/>
    </location>
</feature>
<evidence type="ECO:0000256" key="9">
    <source>
        <dbReference type="ARBA" id="ARBA00023121"/>
    </source>
</evidence>
<keyword evidence="6" id="KW-0963">Cytoplasm</keyword>
<evidence type="ECO:0000256" key="11">
    <source>
        <dbReference type="ARBA" id="ARBA00023136"/>
    </source>
</evidence>
<evidence type="ECO:0000256" key="7">
    <source>
        <dbReference type="ARBA" id="ARBA00022787"/>
    </source>
</evidence>
<gene>
    <name evidence="14" type="primary">Spata18_1</name>
    <name evidence="14" type="ORF">ACRARU_R08526</name>
</gene>
<keyword evidence="9" id="KW-0446">Lipid-binding</keyword>
<dbReference type="Pfam" id="PF16026">
    <property type="entry name" value="MIEAP"/>
    <property type="match status" value="1"/>
</dbReference>
<evidence type="ECO:0000256" key="10">
    <source>
        <dbReference type="ARBA" id="ARBA00023128"/>
    </source>
</evidence>
<keyword evidence="7" id="KW-1000">Mitochondrion outer membrane</keyword>
<accession>A0A7K7Q315</accession>
<feature type="domain" description="Mitochondria-eating protein C-terminal" evidence="13">
    <location>
        <begin position="19"/>
        <end position="165"/>
    </location>
</feature>
<sequence>VPMGHWSAARMAHSHHRDILIDQFNFLYSRKRLAIENLLKKFVVDLEMVQRIIYIAALESFHASKKAFKKLKRDVKEKLAMSHCSGPESLDYIACHEDLYYAYCSVPDVICSMNGNLKLPCAQNVDFNGINCFIPELCCLAFLMQTLIPPLEVTFGVDGELFDRSM</sequence>
<dbReference type="EMBL" id="VZST01016620">
    <property type="protein sequence ID" value="NWZ74246.1"/>
    <property type="molecule type" value="Genomic_DNA"/>
</dbReference>
<comment type="subcellular location">
    <subcellularLocation>
        <location evidence="3">Cytoplasm</location>
    </subcellularLocation>
    <subcellularLocation>
        <location evidence="2">Mitochondrion matrix</location>
    </subcellularLocation>
    <subcellularLocation>
        <location evidence="1">Mitochondrion outer membrane</location>
    </subcellularLocation>
</comment>
<evidence type="ECO:0000259" key="13">
    <source>
        <dbReference type="Pfam" id="PF16026"/>
    </source>
</evidence>
<dbReference type="AlphaFoldDB" id="A0A7K7Q315"/>
<dbReference type="PANTHER" id="PTHR21771:SF0">
    <property type="entry name" value="MITOCHONDRIA-EATING PROTEIN"/>
    <property type="match status" value="1"/>
</dbReference>
<evidence type="ECO:0000313" key="15">
    <source>
        <dbReference type="Proteomes" id="UP000549775"/>
    </source>
</evidence>
<dbReference type="GO" id="GO:0008289">
    <property type="term" value="F:lipid binding"/>
    <property type="evidence" value="ECO:0007669"/>
    <property type="project" value="UniProtKB-KW"/>
</dbReference>
<name>A0A7K7Q315_ACRAR</name>
<comment type="caution">
    <text evidence="14">The sequence shown here is derived from an EMBL/GenBank/DDBJ whole genome shotgun (WGS) entry which is preliminary data.</text>
</comment>
<evidence type="ECO:0000256" key="1">
    <source>
        <dbReference type="ARBA" id="ARBA00004294"/>
    </source>
</evidence>
<dbReference type="Proteomes" id="UP000549775">
    <property type="component" value="Unassembled WGS sequence"/>
</dbReference>
<evidence type="ECO:0000313" key="14">
    <source>
        <dbReference type="EMBL" id="NWZ74246.1"/>
    </source>
</evidence>
<proteinExistence type="inferred from homology"/>
<reference evidence="14 15" key="1">
    <citation type="submission" date="2019-09" db="EMBL/GenBank/DDBJ databases">
        <title>Bird 10,000 Genomes (B10K) Project - Family phase.</title>
        <authorList>
            <person name="Zhang G."/>
        </authorList>
    </citation>
    <scope>NUCLEOTIDE SEQUENCE [LARGE SCALE GENOMIC DNA]</scope>
    <source>
        <strain evidence="14">OUT-0054</strain>
        <tissue evidence="14">Blood</tissue>
    </source>
</reference>
<organism evidence="14 15">
    <name type="scientific">Acrocephalus arundinaceus</name>
    <name type="common">Great reed-warbler</name>
    <dbReference type="NCBI Taxonomy" id="39621"/>
    <lineage>
        <taxon>Eukaryota</taxon>
        <taxon>Metazoa</taxon>
        <taxon>Chordata</taxon>
        <taxon>Craniata</taxon>
        <taxon>Vertebrata</taxon>
        <taxon>Euteleostomi</taxon>
        <taxon>Archelosauria</taxon>
        <taxon>Archosauria</taxon>
        <taxon>Dinosauria</taxon>
        <taxon>Saurischia</taxon>
        <taxon>Theropoda</taxon>
        <taxon>Coelurosauria</taxon>
        <taxon>Aves</taxon>
        <taxon>Neognathae</taxon>
        <taxon>Neoaves</taxon>
        <taxon>Telluraves</taxon>
        <taxon>Australaves</taxon>
        <taxon>Passeriformes</taxon>
        <taxon>Sylvioidea</taxon>
        <taxon>Sylviidae</taxon>
        <taxon>Acrocephalinae</taxon>
        <taxon>Acrocephalus</taxon>
    </lineage>
</organism>
<evidence type="ECO:0000256" key="2">
    <source>
        <dbReference type="ARBA" id="ARBA00004305"/>
    </source>
</evidence>
<dbReference type="GO" id="GO:0005759">
    <property type="term" value="C:mitochondrial matrix"/>
    <property type="evidence" value="ECO:0007669"/>
    <property type="project" value="UniProtKB-SubCell"/>
</dbReference>
<feature type="non-terminal residue" evidence="14">
    <location>
        <position position="166"/>
    </location>
</feature>
<dbReference type="GO" id="GO:0005741">
    <property type="term" value="C:mitochondrial outer membrane"/>
    <property type="evidence" value="ECO:0007669"/>
    <property type="project" value="UniProtKB-SubCell"/>
</dbReference>
<evidence type="ECO:0000256" key="6">
    <source>
        <dbReference type="ARBA" id="ARBA00022490"/>
    </source>
</evidence>
<keyword evidence="8" id="KW-0175">Coiled coil</keyword>
<evidence type="ECO:0000256" key="3">
    <source>
        <dbReference type="ARBA" id="ARBA00004496"/>
    </source>
</evidence>
<keyword evidence="15" id="KW-1185">Reference proteome</keyword>